<evidence type="ECO:0000259" key="1">
    <source>
        <dbReference type="SMART" id="SM00318"/>
    </source>
</evidence>
<keyword evidence="3" id="KW-1185">Reference proteome</keyword>
<feature type="domain" description="TNase-like" evidence="1">
    <location>
        <begin position="40"/>
        <end position="167"/>
    </location>
</feature>
<proteinExistence type="predicted"/>
<gene>
    <name evidence="2" type="ORF">BHK69_30990</name>
</gene>
<dbReference type="InterPro" id="IPR035437">
    <property type="entry name" value="SNase_OB-fold_sf"/>
</dbReference>
<evidence type="ECO:0000313" key="3">
    <source>
        <dbReference type="Proteomes" id="UP000094969"/>
    </source>
</evidence>
<protein>
    <recommendedName>
        <fullName evidence="1">TNase-like domain-containing protein</fullName>
    </recommendedName>
</protein>
<dbReference type="OrthoDB" id="7922211at2"/>
<dbReference type="InterPro" id="IPR016071">
    <property type="entry name" value="Staphylococal_nuclease_OB-fold"/>
</dbReference>
<evidence type="ECO:0000313" key="2">
    <source>
        <dbReference type="EMBL" id="AOO85187.1"/>
    </source>
</evidence>
<dbReference type="Proteomes" id="UP000094969">
    <property type="component" value="Plasmid unnamed1"/>
</dbReference>
<dbReference type="EMBL" id="CP017148">
    <property type="protein sequence ID" value="AOO85187.1"/>
    <property type="molecule type" value="Genomic_DNA"/>
</dbReference>
<dbReference type="SUPFAM" id="SSF50199">
    <property type="entry name" value="Staphylococcal nuclease"/>
    <property type="match status" value="1"/>
</dbReference>
<organism evidence="2 3">
    <name type="scientific">Bosea vaviloviae</name>
    <dbReference type="NCBI Taxonomy" id="1526658"/>
    <lineage>
        <taxon>Bacteria</taxon>
        <taxon>Pseudomonadati</taxon>
        <taxon>Pseudomonadota</taxon>
        <taxon>Alphaproteobacteria</taxon>
        <taxon>Hyphomicrobiales</taxon>
        <taxon>Boseaceae</taxon>
        <taxon>Bosea</taxon>
    </lineage>
</organism>
<dbReference type="SMART" id="SM00318">
    <property type="entry name" value="SNc"/>
    <property type="match status" value="1"/>
</dbReference>
<reference evidence="2 3" key="1">
    <citation type="journal article" date="2015" name="Antonie Van Leeuwenhoek">
        <title>Bosea vaviloviae sp. nov., a new species of slow-growing rhizobia isolated from nodules of the relict species Vavilovia formosa (Stev.) Fed.</title>
        <authorList>
            <person name="Safronova V.I."/>
            <person name="Kuznetsova I.G."/>
            <person name="Sazanova A.L."/>
            <person name="Kimeklis A.K."/>
            <person name="Belimov A.A."/>
            <person name="Andronov E.E."/>
            <person name="Pinaev A.G."/>
            <person name="Chizhevskaya E.P."/>
            <person name="Pukhaev A.R."/>
            <person name="Popov K.P."/>
            <person name="Willems A."/>
            <person name="Tikhonovich I.A."/>
        </authorList>
    </citation>
    <scope>NUCLEOTIDE SEQUENCE [LARGE SCALE GENOMIC DNA]</scope>
    <source>
        <strain evidence="2 3">Vaf18</strain>
        <plasmid evidence="2">unnamed1</plasmid>
    </source>
</reference>
<dbReference type="Pfam" id="PF00565">
    <property type="entry name" value="SNase"/>
    <property type="match status" value="1"/>
</dbReference>
<dbReference type="KEGG" id="bvv:BHK69_30990"/>
<dbReference type="AlphaFoldDB" id="A0A1D7UCU2"/>
<name>A0A1D7UCU2_9HYPH</name>
<sequence>MAHFGAAVLVSIVADIGAAAEADRATQSEQPGFYSPKDSQQSPPLRVEVIEGVKFRDIETGDVYRLYGIDACAPAQRATLGRQPWPCGVMATAWLVSATLGKWIACAKIHETDGVIQARCASSQHGDLGATMLREGLAVAVPVEPPLRTYAALEQDARKAYRGLWASRFQMPGEFRRNAAATPTEVEGGRP</sequence>
<accession>A0A1D7UCU2</accession>
<keyword evidence="2" id="KW-0614">Plasmid</keyword>
<geneLocation type="plasmid" evidence="2 3">
    <name>unnamed1</name>
</geneLocation>
<dbReference type="Gene3D" id="2.40.50.90">
    <property type="match status" value="1"/>
</dbReference>